<evidence type="ECO:0000313" key="1">
    <source>
        <dbReference type="EMBL" id="KAG1801085.1"/>
    </source>
</evidence>
<dbReference type="GeneID" id="64623082"/>
<name>A0A9P7J3J6_9AGAM</name>
<reference evidence="1" key="1">
    <citation type="journal article" date="2020" name="New Phytol.">
        <title>Comparative genomics reveals dynamic genome evolution in host specialist ectomycorrhizal fungi.</title>
        <authorList>
            <person name="Lofgren L.A."/>
            <person name="Nguyen N.H."/>
            <person name="Vilgalys R."/>
            <person name="Ruytinx J."/>
            <person name="Liao H.L."/>
            <person name="Branco S."/>
            <person name="Kuo A."/>
            <person name="LaButti K."/>
            <person name="Lipzen A."/>
            <person name="Andreopoulos W."/>
            <person name="Pangilinan J."/>
            <person name="Riley R."/>
            <person name="Hundley H."/>
            <person name="Na H."/>
            <person name="Barry K."/>
            <person name="Grigoriev I.V."/>
            <person name="Stajich J.E."/>
            <person name="Kennedy P.G."/>
        </authorList>
    </citation>
    <scope>NUCLEOTIDE SEQUENCE</scope>
    <source>
        <strain evidence="1">MN1</strain>
    </source>
</reference>
<gene>
    <name evidence="1" type="ORF">BJ212DRAFT_1200451</name>
</gene>
<protein>
    <submittedName>
        <fullName evidence="1">Uncharacterized protein</fullName>
    </submittedName>
</protein>
<keyword evidence="2" id="KW-1185">Reference proteome</keyword>
<dbReference type="OrthoDB" id="2690847at2759"/>
<dbReference type="Proteomes" id="UP000807769">
    <property type="component" value="Unassembled WGS sequence"/>
</dbReference>
<proteinExistence type="predicted"/>
<feature type="non-terminal residue" evidence="1">
    <location>
        <position position="114"/>
    </location>
</feature>
<organism evidence="1 2">
    <name type="scientific">Suillus subaureus</name>
    <dbReference type="NCBI Taxonomy" id="48587"/>
    <lineage>
        <taxon>Eukaryota</taxon>
        <taxon>Fungi</taxon>
        <taxon>Dikarya</taxon>
        <taxon>Basidiomycota</taxon>
        <taxon>Agaricomycotina</taxon>
        <taxon>Agaricomycetes</taxon>
        <taxon>Agaricomycetidae</taxon>
        <taxon>Boletales</taxon>
        <taxon>Suillineae</taxon>
        <taxon>Suillaceae</taxon>
        <taxon>Suillus</taxon>
    </lineage>
</organism>
<dbReference type="EMBL" id="JABBWG010000104">
    <property type="protein sequence ID" value="KAG1801085.1"/>
    <property type="molecule type" value="Genomic_DNA"/>
</dbReference>
<dbReference type="RefSeq" id="XP_041185980.1">
    <property type="nucleotide sequence ID" value="XM_041329065.1"/>
</dbReference>
<dbReference type="AlphaFoldDB" id="A0A9P7J3J6"/>
<feature type="non-terminal residue" evidence="1">
    <location>
        <position position="1"/>
    </location>
</feature>
<accession>A0A9P7J3J6</accession>
<comment type="caution">
    <text evidence="1">The sequence shown here is derived from an EMBL/GenBank/DDBJ whole genome shotgun (WGS) entry which is preliminary data.</text>
</comment>
<evidence type="ECO:0000313" key="2">
    <source>
        <dbReference type="Proteomes" id="UP000807769"/>
    </source>
</evidence>
<sequence>TFIKDNSSIFKVPSSLFKDVELSAICATIISDLLSSIQGGMKSKLLSSIQKCLSIMDTSKLLAHGCIEVDAAHWNRVAFLALYSDSLIPSLHLAVHARIRPKLGIDINSIEHKL</sequence>